<keyword evidence="3" id="KW-1185">Reference proteome</keyword>
<feature type="transmembrane region" description="Helical" evidence="1">
    <location>
        <begin position="12"/>
        <end position="29"/>
    </location>
</feature>
<evidence type="ECO:0000313" key="2">
    <source>
        <dbReference type="EMBL" id="MFD1947542.1"/>
    </source>
</evidence>
<name>A0ABW4TPR8_9ACTN</name>
<accession>A0ABW4TPR8</accession>
<dbReference type="InterPro" id="IPR025323">
    <property type="entry name" value="DUF4229"/>
</dbReference>
<organism evidence="2 3">
    <name type="scientific">Nocardioides aestuarii</name>
    <dbReference type="NCBI Taxonomy" id="252231"/>
    <lineage>
        <taxon>Bacteria</taxon>
        <taxon>Bacillati</taxon>
        <taxon>Actinomycetota</taxon>
        <taxon>Actinomycetes</taxon>
        <taxon>Propionibacteriales</taxon>
        <taxon>Nocardioidaceae</taxon>
        <taxon>Nocardioides</taxon>
    </lineage>
</organism>
<keyword evidence="1" id="KW-0472">Membrane</keyword>
<evidence type="ECO:0000256" key="1">
    <source>
        <dbReference type="SAM" id="Phobius"/>
    </source>
</evidence>
<proteinExistence type="predicted"/>
<protein>
    <submittedName>
        <fullName evidence="2">DUF4229 domain-containing protein</fullName>
    </submittedName>
</protein>
<keyword evidence="1" id="KW-0812">Transmembrane</keyword>
<evidence type="ECO:0000313" key="3">
    <source>
        <dbReference type="Proteomes" id="UP001597351"/>
    </source>
</evidence>
<feature type="transmembrane region" description="Helical" evidence="1">
    <location>
        <begin position="35"/>
        <end position="54"/>
    </location>
</feature>
<comment type="caution">
    <text evidence="2">The sequence shown here is derived from an EMBL/GenBank/DDBJ whole genome shotgun (WGS) entry which is preliminary data.</text>
</comment>
<dbReference type="Pfam" id="PF14012">
    <property type="entry name" value="DUF4229"/>
    <property type="match status" value="1"/>
</dbReference>
<dbReference type="RefSeq" id="WP_343918729.1">
    <property type="nucleotide sequence ID" value="NZ_BAAAJT010000002.1"/>
</dbReference>
<dbReference type="EMBL" id="JBHUGD010000003">
    <property type="protein sequence ID" value="MFD1947542.1"/>
    <property type="molecule type" value="Genomic_DNA"/>
</dbReference>
<dbReference type="Proteomes" id="UP001597351">
    <property type="component" value="Unassembled WGS sequence"/>
</dbReference>
<sequence>MKEFWTYTGLRIALFVASFGVVAGVWMLVSDEVPLFWVVVIAFVLSGVASYVVLNPQREAFARRVEERAGRASAAFEASKAKEDSD</sequence>
<reference evidence="3" key="1">
    <citation type="journal article" date="2019" name="Int. J. Syst. Evol. Microbiol.">
        <title>The Global Catalogue of Microorganisms (GCM) 10K type strain sequencing project: providing services to taxonomists for standard genome sequencing and annotation.</title>
        <authorList>
            <consortium name="The Broad Institute Genomics Platform"/>
            <consortium name="The Broad Institute Genome Sequencing Center for Infectious Disease"/>
            <person name="Wu L."/>
            <person name="Ma J."/>
        </authorList>
    </citation>
    <scope>NUCLEOTIDE SEQUENCE [LARGE SCALE GENOMIC DNA]</scope>
    <source>
        <strain evidence="3">CGMCC 1.12477</strain>
    </source>
</reference>
<keyword evidence="1" id="KW-1133">Transmembrane helix</keyword>
<gene>
    <name evidence="2" type="ORF">ACFSDE_12130</name>
</gene>